<reference evidence="1 2" key="1">
    <citation type="submission" date="2021-03" db="EMBL/GenBank/DDBJ databases">
        <title>Genomic Encyclopedia of Type Strains, Phase III (KMG-III): the genomes of soil and plant-associated and newly described type strains.</title>
        <authorList>
            <person name="Whitman W."/>
        </authorList>
    </citation>
    <scope>NUCLEOTIDE SEQUENCE [LARGE SCALE GENOMIC DNA]</scope>
    <source>
        <strain evidence="1 2">IMMIB AFH-6</strain>
    </source>
</reference>
<dbReference type="RefSeq" id="WP_209765146.1">
    <property type="nucleotide sequence ID" value="NZ_JAGINP010000004.1"/>
</dbReference>
<organism evidence="1 2">
    <name type="scientific">Azospirillum rugosum</name>
    <dbReference type="NCBI Taxonomy" id="416170"/>
    <lineage>
        <taxon>Bacteria</taxon>
        <taxon>Pseudomonadati</taxon>
        <taxon>Pseudomonadota</taxon>
        <taxon>Alphaproteobacteria</taxon>
        <taxon>Rhodospirillales</taxon>
        <taxon>Azospirillaceae</taxon>
        <taxon>Azospirillum</taxon>
    </lineage>
</organism>
<evidence type="ECO:0000313" key="1">
    <source>
        <dbReference type="EMBL" id="MBP2291609.1"/>
    </source>
</evidence>
<gene>
    <name evidence="1" type="ORF">J2851_001358</name>
</gene>
<dbReference type="Proteomes" id="UP000781958">
    <property type="component" value="Unassembled WGS sequence"/>
</dbReference>
<keyword evidence="2" id="KW-1185">Reference proteome</keyword>
<comment type="caution">
    <text evidence="1">The sequence shown here is derived from an EMBL/GenBank/DDBJ whole genome shotgun (WGS) entry which is preliminary data.</text>
</comment>
<dbReference type="EMBL" id="JAGINP010000004">
    <property type="protein sequence ID" value="MBP2291609.1"/>
    <property type="molecule type" value="Genomic_DNA"/>
</dbReference>
<name>A0ABS4SGC0_9PROT</name>
<accession>A0ABS4SGC0</accession>
<evidence type="ECO:0000313" key="2">
    <source>
        <dbReference type="Proteomes" id="UP000781958"/>
    </source>
</evidence>
<proteinExistence type="predicted"/>
<protein>
    <submittedName>
        <fullName evidence="1">Uncharacterized protein</fullName>
    </submittedName>
</protein>
<sequence>MRFVEFPDRAGATVLVNPAGILFLREADGNRTELTFAGRAEPLLVAAPLEEVARALESAEPEPPDPTLALLA</sequence>